<gene>
    <name evidence="2" type="ordered locus">PSTAB_1386</name>
</gene>
<dbReference type="AlphaFoldDB" id="F8H4E3"/>
<reference evidence="3" key="3">
    <citation type="submission" date="2011-06" db="EMBL/GenBank/DDBJ databases">
        <title>Complete genome sequence of Pseudomonas stutzeri strain CGMCC 1.1803.</title>
        <authorList>
            <person name="Yan Y."/>
            <person name="Chen M."/>
            <person name="Lu W."/>
            <person name="Zhang W."/>
            <person name="Ping S."/>
            <person name="Lin M."/>
        </authorList>
    </citation>
    <scope>NUCLEOTIDE SEQUENCE [LARGE SCALE GENOMIC DNA]</scope>
    <source>
        <strain evidence="3">ATCC 17588 / DSM 5190 / CCUG 11256 / JCM 5965 / LMG 11199 / NCIMB 11358 / Stanier 221</strain>
    </source>
</reference>
<name>F8H4E3_STUS2</name>
<dbReference type="EMBL" id="CP002881">
    <property type="protein sequence ID" value="AEJ04667.1"/>
    <property type="molecule type" value="Genomic_DNA"/>
</dbReference>
<accession>F8H4E3</accession>
<proteinExistence type="predicted"/>
<evidence type="ECO:0000256" key="1">
    <source>
        <dbReference type="SAM" id="MobiDB-lite"/>
    </source>
</evidence>
<reference evidence="2 3" key="1">
    <citation type="journal article" date="2011" name="J. Bacteriol.">
        <title>Complete Genome Sequence of the Type Strain Pseudomonas stutzeri CGMCC 1.1803.</title>
        <authorList>
            <person name="Chen M."/>
            <person name="Yan Y."/>
            <person name="Zhang W."/>
            <person name="Lu W."/>
            <person name="Wang J."/>
            <person name="Ping S."/>
            <person name="Lin M."/>
        </authorList>
    </citation>
    <scope>NUCLEOTIDE SEQUENCE [LARGE SCALE GENOMIC DNA]</scope>
    <source>
        <strain evidence="3">ATCC 17588 / DSM 5190 / CCUG 11256 / JCM 5965 / LMG 11199 / NCIMB 11358 / Stanier 221</strain>
    </source>
</reference>
<dbReference type="HOGENOM" id="CLU_3347628_0_0_6"/>
<organism evidence="2 3">
    <name type="scientific">Stutzerimonas stutzeri (strain ATCC 17588 / DSM 5190 / CCUG 11256 / JCM 5965 / LMG 11199 / NBRC 14165 / NCIMB 11358 / Stanier 221)</name>
    <name type="common">Pseudomonas stutzeri</name>
    <dbReference type="NCBI Taxonomy" id="96563"/>
    <lineage>
        <taxon>Bacteria</taxon>
        <taxon>Pseudomonadati</taxon>
        <taxon>Pseudomonadota</taxon>
        <taxon>Gammaproteobacteria</taxon>
        <taxon>Pseudomonadales</taxon>
        <taxon>Pseudomonadaceae</taxon>
        <taxon>Stutzerimonas</taxon>
    </lineage>
</organism>
<sequence>MTGTDGHHWNGTGDERECSVVAAVRRSRPPARRCPGD</sequence>
<protein>
    <submittedName>
        <fullName evidence="2">Uncharacterized protein</fullName>
    </submittedName>
</protein>
<feature type="region of interest" description="Disordered" evidence="1">
    <location>
        <begin position="1"/>
        <end position="37"/>
    </location>
</feature>
<evidence type="ECO:0000313" key="3">
    <source>
        <dbReference type="Proteomes" id="UP000008932"/>
    </source>
</evidence>
<reference key="2">
    <citation type="submission" date="2011-06" db="EMBL/GenBank/DDBJ databases">
        <title>Complete Genome Sequence of Pseudomonas stutzeri Strain CGMCC 1.1803.</title>
        <authorList>
            <person name="Yan Y."/>
            <person name="Chen M."/>
            <person name="Lu W."/>
            <person name="Zhang W."/>
            <person name="Ping S."/>
            <person name="Lin M."/>
        </authorList>
    </citation>
    <scope>NUCLEOTIDE SEQUENCE</scope>
    <source>
        <strain>ATCC 17588</strain>
    </source>
</reference>
<dbReference type="KEGG" id="psz:PSTAB_1386"/>
<feature type="compositionally biased region" description="Basic and acidic residues" evidence="1">
    <location>
        <begin position="1"/>
        <end position="18"/>
    </location>
</feature>
<evidence type="ECO:0000313" key="2">
    <source>
        <dbReference type="EMBL" id="AEJ04667.1"/>
    </source>
</evidence>
<dbReference type="Proteomes" id="UP000008932">
    <property type="component" value="Chromosome"/>
</dbReference>